<dbReference type="InterPro" id="IPR051620">
    <property type="entry name" value="ORF904-like_C"/>
</dbReference>
<evidence type="ECO:0000256" key="2">
    <source>
        <dbReference type="ARBA" id="ARBA00022801"/>
    </source>
</evidence>
<evidence type="ECO:0000256" key="1">
    <source>
        <dbReference type="ARBA" id="ARBA00022741"/>
    </source>
</evidence>
<evidence type="ECO:0000256" key="3">
    <source>
        <dbReference type="ARBA" id="ARBA00022840"/>
    </source>
</evidence>
<dbReference type="InterPro" id="IPR014818">
    <property type="entry name" value="Phage/plasmid_primase_P4_C"/>
</dbReference>
<evidence type="ECO:0000313" key="6">
    <source>
        <dbReference type="EMBL" id="MBB3937919.1"/>
    </source>
</evidence>
<dbReference type="GO" id="GO:0005524">
    <property type="term" value="F:ATP binding"/>
    <property type="evidence" value="ECO:0007669"/>
    <property type="project" value="UniProtKB-KW"/>
</dbReference>
<dbReference type="InterPro" id="IPR045455">
    <property type="entry name" value="NrS-1_pol-like_helicase"/>
</dbReference>
<dbReference type="NCBIfam" id="TIGR01613">
    <property type="entry name" value="primase_Cterm"/>
    <property type="match status" value="1"/>
</dbReference>
<dbReference type="InterPro" id="IPR006500">
    <property type="entry name" value="Helicase_put_C_phage/plasmid"/>
</dbReference>
<keyword evidence="1" id="KW-0547">Nucleotide-binding</keyword>
<dbReference type="SUPFAM" id="SSF52540">
    <property type="entry name" value="P-loop containing nucleoside triphosphate hydrolases"/>
    <property type="match status" value="1"/>
</dbReference>
<sequence>MLDKSQEGVSLLALCAAEPETDIGNGRRFQHRHGRDVLFAAKIGWHGYDGLRWREDEDGSVVRPLSHQTAEAIRLECREISLTTAEELLVEAGSDAERDLPSIEAAGNASGVSAAKKAIAERDRILAKLEDRAAARARHAKSTAGSGKLDNMLKEAAPYLSKTVDLFNGEDLALNTRSGTLRFVRALEDPESDPDHPVFLWGVRLDDWNRDDLITKLCDAHIQCADGYLTPGPTVMGAEQFEEAARILAPTFFQFLQRVQPKVEMRRYLQRLSGYMLTGLTSEQMIAFFYGIGANGKSTFTDVIAKILADYAVTLSIDSFTGESRRSGAEATPDLARLNGARGCLASEGDEGAKLREGLIKLLTGGDKMAVRKLHQDFVEIVIKAKFVITGNHKPRILGDDDGIWRRVHLFEWGVQIPPAERDKTLPERLLAERDGILAWMISGALEFLSLGGLEPPKEVLAAVQEHREESDPVGAFIRVACDVTGEDLHSVSPGDLYLAYSVFCRQEGQYAFPQSTFTRRLPDQTRRSWKAPDGTMQMFSKRKSGATLYRGIRIKERFQPGPNATHSDTGDRPFAPRD</sequence>
<dbReference type="SMART" id="SM00885">
    <property type="entry name" value="D5_N"/>
    <property type="match status" value="1"/>
</dbReference>
<organism evidence="6 7">
    <name type="scientific">Aureimonas phyllosphaerae</name>
    <dbReference type="NCBI Taxonomy" id="1166078"/>
    <lineage>
        <taxon>Bacteria</taxon>
        <taxon>Pseudomonadati</taxon>
        <taxon>Pseudomonadota</taxon>
        <taxon>Alphaproteobacteria</taxon>
        <taxon>Hyphomicrobiales</taxon>
        <taxon>Aurantimonadaceae</taxon>
        <taxon>Aureimonas</taxon>
    </lineage>
</organism>
<dbReference type="Proteomes" id="UP000531216">
    <property type="component" value="Unassembled WGS sequence"/>
</dbReference>
<keyword evidence="2" id="KW-0378">Hydrolase</keyword>
<keyword evidence="6" id="KW-0347">Helicase</keyword>
<keyword evidence="7" id="KW-1185">Reference proteome</keyword>
<protein>
    <submittedName>
        <fullName evidence="6">Putative DNA primase/helicase</fullName>
    </submittedName>
</protein>
<gene>
    <name evidence="6" type="ORF">GGR05_004088</name>
</gene>
<evidence type="ECO:0000256" key="4">
    <source>
        <dbReference type="SAM" id="MobiDB-lite"/>
    </source>
</evidence>
<dbReference type="AlphaFoldDB" id="A0A7W6FW38"/>
<dbReference type="InterPro" id="IPR014015">
    <property type="entry name" value="Helicase_SF3_DNA-vir"/>
</dbReference>
<dbReference type="Pfam" id="PF19263">
    <property type="entry name" value="DUF5906"/>
    <property type="match status" value="1"/>
</dbReference>
<proteinExistence type="predicted"/>
<dbReference type="Pfam" id="PF08706">
    <property type="entry name" value="D5_N"/>
    <property type="match status" value="1"/>
</dbReference>
<accession>A0A7W6FW38</accession>
<comment type="caution">
    <text evidence="6">The sequence shown here is derived from an EMBL/GenBank/DDBJ whole genome shotgun (WGS) entry which is preliminary data.</text>
</comment>
<feature type="domain" description="SF3 helicase" evidence="5">
    <location>
        <begin position="264"/>
        <end position="426"/>
    </location>
</feature>
<dbReference type="PANTHER" id="PTHR35372">
    <property type="entry name" value="ATP BINDING PROTEIN-RELATED"/>
    <property type="match status" value="1"/>
</dbReference>
<name>A0A7W6FW38_9HYPH</name>
<dbReference type="GO" id="GO:0004386">
    <property type="term" value="F:helicase activity"/>
    <property type="evidence" value="ECO:0007669"/>
    <property type="project" value="UniProtKB-KW"/>
</dbReference>
<feature type="region of interest" description="Disordered" evidence="4">
    <location>
        <begin position="557"/>
        <end position="579"/>
    </location>
</feature>
<evidence type="ECO:0000259" key="5">
    <source>
        <dbReference type="PROSITE" id="PS51206"/>
    </source>
</evidence>
<dbReference type="PROSITE" id="PS51206">
    <property type="entry name" value="SF3_HELICASE_1"/>
    <property type="match status" value="1"/>
</dbReference>
<reference evidence="6 7" key="1">
    <citation type="submission" date="2020-08" db="EMBL/GenBank/DDBJ databases">
        <title>Genomic Encyclopedia of Type Strains, Phase IV (KMG-IV): sequencing the most valuable type-strain genomes for metagenomic binning, comparative biology and taxonomic classification.</title>
        <authorList>
            <person name="Goeker M."/>
        </authorList>
    </citation>
    <scope>NUCLEOTIDE SEQUENCE [LARGE SCALE GENOMIC DNA]</scope>
    <source>
        <strain evidence="6 7">DSM 25024</strain>
    </source>
</reference>
<evidence type="ECO:0000313" key="7">
    <source>
        <dbReference type="Proteomes" id="UP000531216"/>
    </source>
</evidence>
<dbReference type="RefSeq" id="WP_090966181.1">
    <property type="nucleotide sequence ID" value="NZ_FOOA01000025.1"/>
</dbReference>
<keyword evidence="3" id="KW-0067">ATP-binding</keyword>
<feature type="compositionally biased region" description="Basic and acidic residues" evidence="4">
    <location>
        <begin position="569"/>
        <end position="579"/>
    </location>
</feature>
<dbReference type="EMBL" id="JACIDO010000013">
    <property type="protein sequence ID" value="MBB3937919.1"/>
    <property type="molecule type" value="Genomic_DNA"/>
</dbReference>
<dbReference type="GO" id="GO:0016787">
    <property type="term" value="F:hydrolase activity"/>
    <property type="evidence" value="ECO:0007669"/>
    <property type="project" value="UniProtKB-KW"/>
</dbReference>
<dbReference type="PANTHER" id="PTHR35372:SF2">
    <property type="entry name" value="SF3 HELICASE DOMAIN-CONTAINING PROTEIN"/>
    <property type="match status" value="1"/>
</dbReference>
<dbReference type="InterPro" id="IPR027417">
    <property type="entry name" value="P-loop_NTPase"/>
</dbReference>
<dbReference type="OrthoDB" id="9763644at2"/>
<dbReference type="Gene3D" id="3.40.50.300">
    <property type="entry name" value="P-loop containing nucleotide triphosphate hydrolases"/>
    <property type="match status" value="1"/>
</dbReference>